<evidence type="ECO:0000256" key="1">
    <source>
        <dbReference type="ARBA" id="ARBA00004141"/>
    </source>
</evidence>
<accession>A0A1T4S9F1</accession>
<dbReference type="Proteomes" id="UP000190092">
    <property type="component" value="Unassembled WGS sequence"/>
</dbReference>
<dbReference type="RefSeq" id="WP_085936113.1">
    <property type="nucleotide sequence ID" value="NZ_FUWJ01000007.1"/>
</dbReference>
<feature type="transmembrane region" description="Helical" evidence="7">
    <location>
        <begin position="241"/>
        <end position="262"/>
    </location>
</feature>
<keyword evidence="9" id="KW-1185">Reference proteome</keyword>
<evidence type="ECO:0000313" key="9">
    <source>
        <dbReference type="Proteomes" id="UP000190092"/>
    </source>
</evidence>
<sequence length="391" mass="39822">MDNLNVIDRFLSVFVAYIDSGFGLLSGDVAALTSILVAIDVTLAGVFWVLDGEANVLGQLLRKTLYVGSFAFVLNNFSTLANAIFASFSQLGLHVTNNGLSAQDLMRPGRIAGVGFQAAWPLLQQAGAMMGFTSIFANFVTILVLLFAWVVVVLSFFILAVQLFVTVIEFKLSTLAGFVLVPFALWTKTAFLAERTLGHVVASGVKVMVLAVIVGIGASFFGDFTNALQGSVTLSQAMSLVLASIALFGLGIFGPGIAAGLVSGGPQLGAGAAVGTASALASGAMLAGGAAWGAARLAGVGGLTAVRAATVLGSRSSSSGPRGPASPSGGADPSGGRTPPTGEGPSATTAGEPGWARQLRAARRRRHARTMSQVLRDGDKSGSGLSLDLGE</sequence>
<name>A0A1T4S9F1_9HYPH</name>
<dbReference type="Pfam" id="PF04610">
    <property type="entry name" value="TrbL"/>
    <property type="match status" value="1"/>
</dbReference>
<dbReference type="AlphaFoldDB" id="A0A1T4S9F1"/>
<dbReference type="STRING" id="225324.SAMN02745126_04445"/>
<feature type="compositionally biased region" description="Basic residues" evidence="6">
    <location>
        <begin position="360"/>
        <end position="369"/>
    </location>
</feature>
<keyword evidence="5 7" id="KW-0472">Membrane</keyword>
<feature type="compositionally biased region" description="Low complexity" evidence="6">
    <location>
        <begin position="313"/>
        <end position="337"/>
    </location>
</feature>
<comment type="subcellular location">
    <subcellularLocation>
        <location evidence="1">Membrane</location>
        <topology evidence="1">Multi-pass membrane protein</topology>
    </subcellularLocation>
</comment>
<dbReference type="GO" id="GO:0016020">
    <property type="term" value="C:membrane"/>
    <property type="evidence" value="ECO:0007669"/>
    <property type="project" value="UniProtKB-SubCell"/>
</dbReference>
<proteinExistence type="inferred from homology"/>
<evidence type="ECO:0000313" key="8">
    <source>
        <dbReference type="EMBL" id="SKA24797.1"/>
    </source>
</evidence>
<feature type="transmembrane region" description="Helical" evidence="7">
    <location>
        <begin position="64"/>
        <end position="85"/>
    </location>
</feature>
<dbReference type="EMBL" id="FUWJ01000007">
    <property type="protein sequence ID" value="SKA24797.1"/>
    <property type="molecule type" value="Genomic_DNA"/>
</dbReference>
<evidence type="ECO:0000256" key="3">
    <source>
        <dbReference type="ARBA" id="ARBA00022692"/>
    </source>
</evidence>
<keyword evidence="4 7" id="KW-1133">Transmembrane helix</keyword>
<feature type="transmembrane region" description="Helical" evidence="7">
    <location>
        <begin position="197"/>
        <end position="221"/>
    </location>
</feature>
<reference evidence="9" key="1">
    <citation type="submission" date="2017-02" db="EMBL/GenBank/DDBJ databases">
        <authorList>
            <person name="Varghese N."/>
            <person name="Submissions S."/>
        </authorList>
    </citation>
    <scope>NUCLEOTIDE SEQUENCE [LARGE SCALE GENOMIC DNA]</scope>
    <source>
        <strain evidence="9">ATCC 27094</strain>
    </source>
</reference>
<organism evidence="8 9">
    <name type="scientific">Enhydrobacter aerosaccus</name>
    <dbReference type="NCBI Taxonomy" id="225324"/>
    <lineage>
        <taxon>Bacteria</taxon>
        <taxon>Pseudomonadati</taxon>
        <taxon>Pseudomonadota</taxon>
        <taxon>Alphaproteobacteria</taxon>
        <taxon>Hyphomicrobiales</taxon>
        <taxon>Enhydrobacter</taxon>
    </lineage>
</organism>
<evidence type="ECO:0000256" key="6">
    <source>
        <dbReference type="SAM" id="MobiDB-lite"/>
    </source>
</evidence>
<evidence type="ECO:0000256" key="4">
    <source>
        <dbReference type="ARBA" id="ARBA00022989"/>
    </source>
</evidence>
<protein>
    <submittedName>
        <fullName evidence="8">Type IV secretion system protein TrbL</fullName>
    </submittedName>
</protein>
<evidence type="ECO:0000256" key="7">
    <source>
        <dbReference type="SAM" id="Phobius"/>
    </source>
</evidence>
<feature type="region of interest" description="Disordered" evidence="6">
    <location>
        <begin position="313"/>
        <end position="391"/>
    </location>
</feature>
<dbReference type="InterPro" id="IPR007688">
    <property type="entry name" value="Conjugal_tfr_TrbL/VirB6"/>
</dbReference>
<dbReference type="OrthoDB" id="9788052at2"/>
<dbReference type="GO" id="GO:0030255">
    <property type="term" value="P:protein secretion by the type IV secretion system"/>
    <property type="evidence" value="ECO:0007669"/>
    <property type="project" value="InterPro"/>
</dbReference>
<evidence type="ECO:0000256" key="5">
    <source>
        <dbReference type="ARBA" id="ARBA00023136"/>
    </source>
</evidence>
<keyword evidence="3 7" id="KW-0812">Transmembrane</keyword>
<feature type="transmembrane region" description="Helical" evidence="7">
    <location>
        <begin position="164"/>
        <end position="185"/>
    </location>
</feature>
<dbReference type="NCBIfam" id="NF010449">
    <property type="entry name" value="PRK13875.1"/>
    <property type="match status" value="1"/>
</dbReference>
<feature type="transmembrane region" description="Helical" evidence="7">
    <location>
        <begin position="29"/>
        <end position="52"/>
    </location>
</feature>
<gene>
    <name evidence="8" type="ORF">SAMN02745126_04445</name>
</gene>
<dbReference type="InterPro" id="IPR014150">
    <property type="entry name" value="Conjugal_tfr_TrbL"/>
</dbReference>
<evidence type="ECO:0000256" key="2">
    <source>
        <dbReference type="ARBA" id="ARBA00007802"/>
    </source>
</evidence>
<dbReference type="NCBIfam" id="TIGR02783">
    <property type="entry name" value="TrbL_P"/>
    <property type="match status" value="1"/>
</dbReference>
<feature type="transmembrane region" description="Helical" evidence="7">
    <location>
        <begin position="135"/>
        <end position="158"/>
    </location>
</feature>
<comment type="similarity">
    <text evidence="2">Belongs to the TrbL/VirB6 family.</text>
</comment>